<reference evidence="2" key="1">
    <citation type="journal article" date="2021" name="PeerJ">
        <title>Extensive microbial diversity within the chicken gut microbiome revealed by metagenomics and culture.</title>
        <authorList>
            <person name="Gilroy R."/>
            <person name="Ravi A."/>
            <person name="Getino M."/>
            <person name="Pursley I."/>
            <person name="Horton D.L."/>
            <person name="Alikhan N.F."/>
            <person name="Baker D."/>
            <person name="Gharbi K."/>
            <person name="Hall N."/>
            <person name="Watson M."/>
            <person name="Adriaenssens E.M."/>
            <person name="Foster-Nyarko E."/>
            <person name="Jarju S."/>
            <person name="Secka A."/>
            <person name="Antonio M."/>
            <person name="Oren A."/>
            <person name="Chaudhuri R.R."/>
            <person name="La Ragione R."/>
            <person name="Hildebrand F."/>
            <person name="Pallen M.J."/>
        </authorList>
    </citation>
    <scope>NUCLEOTIDE SEQUENCE</scope>
    <source>
        <strain evidence="2">F6-6636</strain>
    </source>
</reference>
<feature type="non-terminal residue" evidence="2">
    <location>
        <position position="161"/>
    </location>
</feature>
<protein>
    <recommendedName>
        <fullName evidence="4">LXG domain-containing protein</fullName>
    </recommendedName>
</protein>
<evidence type="ECO:0000313" key="2">
    <source>
        <dbReference type="EMBL" id="MBU3851962.1"/>
    </source>
</evidence>
<evidence type="ECO:0000256" key="1">
    <source>
        <dbReference type="SAM" id="Coils"/>
    </source>
</evidence>
<accession>A0A948TKI9</accession>
<dbReference type="AlphaFoldDB" id="A0A948TKI9"/>
<sequence>MTKMNLGNSQQQANSCYEYCQNLTSQLSDLTTVTSVIDSSPFEGTAARQVKNFVSSVYVPFLKAAILLTSAIGTDVKKLPTKYESAVANKSYSSEELQRKIDELTARIHAEQSMLDTLAKHHDTDHSHFVSDTKHDVQARKAAYESQLEKYKRLLRKFEAF</sequence>
<dbReference type="Proteomes" id="UP000777303">
    <property type="component" value="Unassembled WGS sequence"/>
</dbReference>
<comment type="caution">
    <text evidence="2">The sequence shown here is derived from an EMBL/GenBank/DDBJ whole genome shotgun (WGS) entry which is preliminary data.</text>
</comment>
<reference evidence="2" key="2">
    <citation type="submission" date="2021-04" db="EMBL/GenBank/DDBJ databases">
        <authorList>
            <person name="Gilroy R."/>
        </authorList>
    </citation>
    <scope>NUCLEOTIDE SEQUENCE</scope>
    <source>
        <strain evidence="2">F6-6636</strain>
    </source>
</reference>
<name>A0A948TKI9_9LACO</name>
<keyword evidence="1" id="KW-0175">Coiled coil</keyword>
<feature type="coiled-coil region" evidence="1">
    <location>
        <begin position="94"/>
        <end position="154"/>
    </location>
</feature>
<evidence type="ECO:0000313" key="3">
    <source>
        <dbReference type="Proteomes" id="UP000777303"/>
    </source>
</evidence>
<organism evidence="2 3">
    <name type="scientific">Candidatus Paralactobacillus gallistercoris</name>
    <dbReference type="NCBI Taxonomy" id="2838724"/>
    <lineage>
        <taxon>Bacteria</taxon>
        <taxon>Bacillati</taxon>
        <taxon>Bacillota</taxon>
        <taxon>Bacilli</taxon>
        <taxon>Lactobacillales</taxon>
        <taxon>Lactobacillaceae</taxon>
        <taxon>Lactobacillus</taxon>
    </lineage>
</organism>
<evidence type="ECO:0008006" key="4">
    <source>
        <dbReference type="Google" id="ProtNLM"/>
    </source>
</evidence>
<dbReference type="EMBL" id="JAHLFS010000056">
    <property type="protein sequence ID" value="MBU3851962.1"/>
    <property type="molecule type" value="Genomic_DNA"/>
</dbReference>
<gene>
    <name evidence="2" type="ORF">H9901_04615</name>
</gene>
<proteinExistence type="predicted"/>